<reference evidence="3" key="1">
    <citation type="journal article" date="2017" name="Plant J.">
        <title>The pomegranate (Punica granatum L.) genome and the genomics of punicalagin biosynthesis.</title>
        <authorList>
            <person name="Qin G."/>
            <person name="Xu C."/>
            <person name="Ming R."/>
            <person name="Tang H."/>
            <person name="Guyot R."/>
            <person name="Kramer E.M."/>
            <person name="Hu Y."/>
            <person name="Yi X."/>
            <person name="Qi Y."/>
            <person name="Xu X."/>
            <person name="Gao Z."/>
            <person name="Pan H."/>
            <person name="Jian J."/>
            <person name="Tian Y."/>
            <person name="Yue Z."/>
            <person name="Xu Y."/>
        </authorList>
    </citation>
    <scope>NUCLEOTIDE SEQUENCE [LARGE SCALE GENOMIC DNA]</scope>
    <source>
        <strain evidence="3">cv. Dabenzi</strain>
    </source>
</reference>
<evidence type="ECO:0000313" key="3">
    <source>
        <dbReference type="Proteomes" id="UP000197138"/>
    </source>
</evidence>
<name>A0A218X5L2_PUNGR</name>
<proteinExistence type="predicted"/>
<dbReference type="EMBL" id="MTKT01002262">
    <property type="protein sequence ID" value="OWM80203.1"/>
    <property type="molecule type" value="Genomic_DNA"/>
</dbReference>
<organism evidence="2 3">
    <name type="scientific">Punica granatum</name>
    <name type="common">Pomegranate</name>
    <dbReference type="NCBI Taxonomy" id="22663"/>
    <lineage>
        <taxon>Eukaryota</taxon>
        <taxon>Viridiplantae</taxon>
        <taxon>Streptophyta</taxon>
        <taxon>Embryophyta</taxon>
        <taxon>Tracheophyta</taxon>
        <taxon>Spermatophyta</taxon>
        <taxon>Magnoliopsida</taxon>
        <taxon>eudicotyledons</taxon>
        <taxon>Gunneridae</taxon>
        <taxon>Pentapetalae</taxon>
        <taxon>rosids</taxon>
        <taxon>malvids</taxon>
        <taxon>Myrtales</taxon>
        <taxon>Lythraceae</taxon>
        <taxon>Punica</taxon>
    </lineage>
</organism>
<sequence>MTLEGQGRHPGRTQLNRMARDGFSKLARMFSTTKGMLNKPVKFRLKRTGREEPLEHVGTTRLSRGRKEDA</sequence>
<dbReference type="AlphaFoldDB" id="A0A218X5L2"/>
<protein>
    <submittedName>
        <fullName evidence="2">Uncharacterized protein</fullName>
    </submittedName>
</protein>
<evidence type="ECO:0000256" key="1">
    <source>
        <dbReference type="SAM" id="MobiDB-lite"/>
    </source>
</evidence>
<dbReference type="Proteomes" id="UP000197138">
    <property type="component" value="Unassembled WGS sequence"/>
</dbReference>
<feature type="region of interest" description="Disordered" evidence="1">
    <location>
        <begin position="47"/>
        <end position="70"/>
    </location>
</feature>
<accession>A0A218X5L2</accession>
<comment type="caution">
    <text evidence="2">The sequence shown here is derived from an EMBL/GenBank/DDBJ whole genome shotgun (WGS) entry which is preliminary data.</text>
</comment>
<evidence type="ECO:0000313" key="2">
    <source>
        <dbReference type="EMBL" id="OWM80203.1"/>
    </source>
</evidence>
<gene>
    <name evidence="2" type="ORF">CDL15_Pgr005270</name>
</gene>